<organism evidence="1 2">
    <name type="scientific">Vitrella brassicaformis (strain CCMP3155)</name>
    <dbReference type="NCBI Taxonomy" id="1169540"/>
    <lineage>
        <taxon>Eukaryota</taxon>
        <taxon>Sar</taxon>
        <taxon>Alveolata</taxon>
        <taxon>Colpodellida</taxon>
        <taxon>Vitrellaceae</taxon>
        <taxon>Vitrella</taxon>
    </lineage>
</organism>
<proteinExistence type="predicted"/>
<evidence type="ECO:0000313" key="2">
    <source>
        <dbReference type="Proteomes" id="UP000041254"/>
    </source>
</evidence>
<dbReference type="VEuPathDB" id="CryptoDB:Vbra_11935"/>
<evidence type="ECO:0000313" key="1">
    <source>
        <dbReference type="EMBL" id="CEL95505.1"/>
    </source>
</evidence>
<accession>A0A0G4EHK9</accession>
<gene>
    <name evidence="1" type="ORF">Vbra_11935</name>
</gene>
<reference evidence="1 2" key="1">
    <citation type="submission" date="2014-11" db="EMBL/GenBank/DDBJ databases">
        <authorList>
            <person name="Zhu J."/>
            <person name="Qi W."/>
            <person name="Song R."/>
        </authorList>
    </citation>
    <scope>NUCLEOTIDE SEQUENCE [LARGE SCALE GENOMIC DNA]</scope>
</reference>
<dbReference type="Proteomes" id="UP000041254">
    <property type="component" value="Unassembled WGS sequence"/>
</dbReference>
<dbReference type="EMBL" id="CDMY01000228">
    <property type="protein sequence ID" value="CEL95505.1"/>
    <property type="molecule type" value="Genomic_DNA"/>
</dbReference>
<name>A0A0G4EHK9_VITBC</name>
<sequence length="146" mass="15533">MPLWTSAKRLVWGEAAPFIPTARTLFLANKGECPLLINMTCLVEYPVVAPTLPPAREGSRRSSACSEMGGQHNVSFDVHFIHPGSGVLLQAPCVGAGGRQVGNGHGRVRAAAAALSVLRDGCRLAVLPNHPYRDHIPLVQSSAKPH</sequence>
<dbReference type="InParanoid" id="A0A0G4EHK9"/>
<keyword evidence="2" id="KW-1185">Reference proteome</keyword>
<dbReference type="AlphaFoldDB" id="A0A0G4EHK9"/>
<protein>
    <submittedName>
        <fullName evidence="1">Uncharacterized protein</fullName>
    </submittedName>
</protein>